<comment type="caution">
    <text evidence="7">The sequence shown here is derived from an EMBL/GenBank/DDBJ whole genome shotgun (WGS) entry which is preliminary data.</text>
</comment>
<dbReference type="InterPro" id="IPR017887">
    <property type="entry name" value="TF_TCP_subgr"/>
</dbReference>
<accession>A0A9D4USI1</accession>
<reference evidence="7" key="1">
    <citation type="submission" date="2021-01" db="EMBL/GenBank/DDBJ databases">
        <title>Adiantum capillus-veneris genome.</title>
        <authorList>
            <person name="Fang Y."/>
            <person name="Liao Q."/>
        </authorList>
    </citation>
    <scope>NUCLEOTIDE SEQUENCE</scope>
    <source>
        <strain evidence="7">H3</strain>
        <tissue evidence="7">Leaf</tissue>
    </source>
</reference>
<protein>
    <recommendedName>
        <fullName evidence="6">TCP domain-containing protein</fullName>
    </recommendedName>
</protein>
<keyword evidence="8" id="KW-1185">Reference proteome</keyword>
<dbReference type="InterPro" id="IPR005333">
    <property type="entry name" value="Transcription_factor_TCP"/>
</dbReference>
<dbReference type="GO" id="GO:0005634">
    <property type="term" value="C:nucleus"/>
    <property type="evidence" value="ECO:0007669"/>
    <property type="project" value="UniProtKB-SubCell"/>
</dbReference>
<dbReference type="GO" id="GO:0043565">
    <property type="term" value="F:sequence-specific DNA binding"/>
    <property type="evidence" value="ECO:0007669"/>
    <property type="project" value="TreeGrafter"/>
</dbReference>
<organism evidence="7 8">
    <name type="scientific">Adiantum capillus-veneris</name>
    <name type="common">Maidenhair fern</name>
    <dbReference type="NCBI Taxonomy" id="13818"/>
    <lineage>
        <taxon>Eukaryota</taxon>
        <taxon>Viridiplantae</taxon>
        <taxon>Streptophyta</taxon>
        <taxon>Embryophyta</taxon>
        <taxon>Tracheophyta</taxon>
        <taxon>Polypodiopsida</taxon>
        <taxon>Polypodiidae</taxon>
        <taxon>Polypodiales</taxon>
        <taxon>Pteridineae</taxon>
        <taxon>Pteridaceae</taxon>
        <taxon>Vittarioideae</taxon>
        <taxon>Adiantum</taxon>
    </lineage>
</organism>
<dbReference type="OrthoDB" id="1927134at2759"/>
<dbReference type="PANTHER" id="PTHR31072:SF276">
    <property type="entry name" value="SAP DOMAIN-CONTAINING PROTEIN"/>
    <property type="match status" value="1"/>
</dbReference>
<name>A0A9D4USI1_ADICA</name>
<proteinExistence type="predicted"/>
<dbReference type="PANTHER" id="PTHR31072">
    <property type="entry name" value="TRANSCRIPTION FACTOR TCP4-RELATED"/>
    <property type="match status" value="1"/>
</dbReference>
<dbReference type="EMBL" id="JABFUD020000011">
    <property type="protein sequence ID" value="KAI5073064.1"/>
    <property type="molecule type" value="Genomic_DNA"/>
</dbReference>
<dbReference type="GO" id="GO:0003700">
    <property type="term" value="F:DNA-binding transcription factor activity"/>
    <property type="evidence" value="ECO:0007669"/>
    <property type="project" value="InterPro"/>
</dbReference>
<evidence type="ECO:0000256" key="2">
    <source>
        <dbReference type="ARBA" id="ARBA00023015"/>
    </source>
</evidence>
<evidence type="ECO:0000256" key="3">
    <source>
        <dbReference type="ARBA" id="ARBA00023125"/>
    </source>
</evidence>
<gene>
    <name evidence="7" type="ORF">GOP47_0011077</name>
</gene>
<keyword evidence="4" id="KW-0804">Transcription</keyword>
<keyword evidence="5" id="KW-0539">Nucleus</keyword>
<evidence type="ECO:0000256" key="1">
    <source>
        <dbReference type="ARBA" id="ARBA00004123"/>
    </source>
</evidence>
<keyword evidence="2" id="KW-0805">Transcription regulation</keyword>
<comment type="subcellular location">
    <subcellularLocation>
        <location evidence="1">Nucleus</location>
    </subcellularLocation>
</comment>
<keyword evidence="3" id="KW-0238">DNA-binding</keyword>
<evidence type="ECO:0000256" key="4">
    <source>
        <dbReference type="ARBA" id="ARBA00023163"/>
    </source>
</evidence>
<evidence type="ECO:0000256" key="5">
    <source>
        <dbReference type="ARBA" id="ARBA00023242"/>
    </source>
</evidence>
<evidence type="ECO:0000259" key="6">
    <source>
        <dbReference type="PROSITE" id="PS51369"/>
    </source>
</evidence>
<dbReference type="Proteomes" id="UP000886520">
    <property type="component" value="Chromosome 11"/>
</dbReference>
<dbReference type="Pfam" id="PF03634">
    <property type="entry name" value="TCP"/>
    <property type="match status" value="1"/>
</dbReference>
<sequence>MYVYKKSLDVHIQDKLQFFDVRISDKLGCDRPSKAMDWLIKNARVAIDEAPTKGVMVRDEISNKLMHEQKMGKAMTWLIKNAKVSIDEAPIKGVMVGDEIAHKHMHDQKMDHDLHMPFVKLFDGCIAPLTFPQCLRIRSILPSPHHGIIHDSRQLIELRDMGGLQKL</sequence>
<feature type="domain" description="TCP" evidence="6">
    <location>
        <begin position="1"/>
        <end position="50"/>
    </location>
</feature>
<evidence type="ECO:0000313" key="8">
    <source>
        <dbReference type="Proteomes" id="UP000886520"/>
    </source>
</evidence>
<dbReference type="PROSITE" id="PS51369">
    <property type="entry name" value="TCP"/>
    <property type="match status" value="1"/>
</dbReference>
<dbReference type="AlphaFoldDB" id="A0A9D4USI1"/>
<evidence type="ECO:0000313" key="7">
    <source>
        <dbReference type="EMBL" id="KAI5073064.1"/>
    </source>
</evidence>